<gene>
    <name evidence="2" type="ORF">SAMN04487970_104352</name>
</gene>
<sequence length="47" mass="5364">MHYPHKISTNTAINKIFAISFIGTVPSGVFIYILYQIKVYKITVSFV</sequence>
<organism evidence="2 3">
    <name type="scientific">Paenibacillus tianmuensis</name>
    <dbReference type="NCBI Taxonomy" id="624147"/>
    <lineage>
        <taxon>Bacteria</taxon>
        <taxon>Bacillati</taxon>
        <taxon>Bacillota</taxon>
        <taxon>Bacilli</taxon>
        <taxon>Bacillales</taxon>
        <taxon>Paenibacillaceae</taxon>
        <taxon>Paenibacillus</taxon>
    </lineage>
</organism>
<dbReference type="EMBL" id="FMTT01000043">
    <property type="protein sequence ID" value="SCW76935.1"/>
    <property type="molecule type" value="Genomic_DNA"/>
</dbReference>
<feature type="transmembrane region" description="Helical" evidence="1">
    <location>
        <begin position="12"/>
        <end position="35"/>
    </location>
</feature>
<protein>
    <submittedName>
        <fullName evidence="2">Uncharacterized protein</fullName>
    </submittedName>
</protein>
<evidence type="ECO:0000313" key="2">
    <source>
        <dbReference type="EMBL" id="SCW76935.1"/>
    </source>
</evidence>
<evidence type="ECO:0000256" key="1">
    <source>
        <dbReference type="SAM" id="Phobius"/>
    </source>
</evidence>
<keyword evidence="1" id="KW-0812">Transmembrane</keyword>
<accession>A0A1G4T7Z5</accession>
<name>A0A1G4T7Z5_9BACL</name>
<dbReference type="STRING" id="624147.SAMN04487970_104352"/>
<dbReference type="Proteomes" id="UP000198601">
    <property type="component" value="Unassembled WGS sequence"/>
</dbReference>
<keyword evidence="1" id="KW-1133">Transmembrane helix</keyword>
<keyword evidence="1" id="KW-0472">Membrane</keyword>
<reference evidence="3" key="1">
    <citation type="submission" date="2016-10" db="EMBL/GenBank/DDBJ databases">
        <authorList>
            <person name="Varghese N."/>
            <person name="Submissions S."/>
        </authorList>
    </citation>
    <scope>NUCLEOTIDE SEQUENCE [LARGE SCALE GENOMIC DNA]</scope>
    <source>
        <strain evidence="3">CGMCC 1.8946</strain>
    </source>
</reference>
<dbReference type="AlphaFoldDB" id="A0A1G4T7Z5"/>
<evidence type="ECO:0000313" key="3">
    <source>
        <dbReference type="Proteomes" id="UP000198601"/>
    </source>
</evidence>
<proteinExistence type="predicted"/>
<keyword evidence="3" id="KW-1185">Reference proteome</keyword>